<dbReference type="RefSeq" id="WP_112679571.1">
    <property type="nucleotide sequence ID" value="NZ_FMCR01000005.1"/>
</dbReference>
<evidence type="ECO:0000313" key="4">
    <source>
        <dbReference type="Proteomes" id="UP000249334"/>
    </source>
</evidence>
<proteinExistence type="predicted"/>
<organism evidence="2 3">
    <name type="scientific">Micromonospora saelicesensis</name>
    <dbReference type="NCBI Taxonomy" id="285676"/>
    <lineage>
        <taxon>Bacteria</taxon>
        <taxon>Bacillati</taxon>
        <taxon>Actinomycetota</taxon>
        <taxon>Actinomycetes</taxon>
        <taxon>Micromonosporales</taxon>
        <taxon>Micromonosporaceae</taxon>
        <taxon>Micromonospora</taxon>
    </lineage>
</organism>
<evidence type="ECO:0000313" key="2">
    <source>
        <dbReference type="EMBL" id="SCF27644.1"/>
    </source>
</evidence>
<accession>A0A1C4Z427</accession>
<dbReference type="EMBL" id="PXXW01000013">
    <property type="protein sequence ID" value="RAO01962.1"/>
    <property type="molecule type" value="Genomic_DNA"/>
</dbReference>
<gene>
    <name evidence="2" type="ORF">GA0070561_4895</name>
    <name evidence="1" type="ORF">GAR05_01570</name>
</gene>
<sequence>MADSQYREEIDGAKSPFPETELVLVADIARRLAPVQSPGGASGDIEVLLDKQCERLKDEGLLDVGSLTEAGYNGEHSYFAHYVRLDAVTRFGRSFLTFIEDPRDHDA</sequence>
<protein>
    <submittedName>
        <fullName evidence="2">Uncharacterized protein</fullName>
    </submittedName>
</protein>
<dbReference type="AlphaFoldDB" id="A0A1C4Z427"/>
<evidence type="ECO:0000313" key="1">
    <source>
        <dbReference type="EMBL" id="RAO01962.1"/>
    </source>
</evidence>
<keyword evidence="4" id="KW-1185">Reference proteome</keyword>
<name>A0A1C4Z427_9ACTN</name>
<dbReference type="Proteomes" id="UP000198864">
    <property type="component" value="Unassembled WGS sequence"/>
</dbReference>
<dbReference type="Proteomes" id="UP000249334">
    <property type="component" value="Unassembled WGS sequence"/>
</dbReference>
<reference evidence="1 4" key="2">
    <citation type="submission" date="2018-03" db="EMBL/GenBank/DDBJ databases">
        <title>Genomic framework for the identification of Micromonospora saelicesensis and Micromonospora noduli.</title>
        <authorList>
            <person name="Riesco R."/>
            <person name="Trujillo M.E."/>
        </authorList>
    </citation>
    <scope>NUCLEOTIDE SEQUENCE [LARGE SCALE GENOMIC DNA]</scope>
    <source>
        <strain evidence="1 4">GAR05</strain>
    </source>
</reference>
<reference evidence="2 3" key="1">
    <citation type="submission" date="2016-06" db="EMBL/GenBank/DDBJ databases">
        <authorList>
            <person name="Kjaerup R.B."/>
            <person name="Dalgaard T.S."/>
            <person name="Juul-Madsen H.R."/>
        </authorList>
    </citation>
    <scope>NUCLEOTIDE SEQUENCE [LARGE SCALE GENOMIC DNA]</scope>
    <source>
        <strain evidence="2 3">DSM 44871</strain>
    </source>
</reference>
<dbReference type="EMBL" id="FMCR01000005">
    <property type="protein sequence ID" value="SCF27644.1"/>
    <property type="molecule type" value="Genomic_DNA"/>
</dbReference>
<dbReference type="STRING" id="285676.GA0070561_4895"/>
<evidence type="ECO:0000313" key="3">
    <source>
        <dbReference type="Proteomes" id="UP000198864"/>
    </source>
</evidence>